<dbReference type="RefSeq" id="XP_012189123.1">
    <property type="nucleotide sequence ID" value="XM_012333733.1"/>
</dbReference>
<dbReference type="PANTHER" id="PTHR37327">
    <property type="entry name" value="CHROMOSOME 1, WHOLE GENOME SHOTGUN SEQUENCE"/>
    <property type="match status" value="1"/>
</dbReference>
<feature type="region of interest" description="Disordered" evidence="1">
    <location>
        <begin position="962"/>
        <end position="985"/>
    </location>
</feature>
<keyword evidence="3" id="KW-1185">Reference proteome</keyword>
<feature type="region of interest" description="Disordered" evidence="1">
    <location>
        <begin position="127"/>
        <end position="153"/>
    </location>
</feature>
<dbReference type="Proteomes" id="UP000014071">
    <property type="component" value="Unassembled WGS sequence"/>
</dbReference>
<feature type="compositionally biased region" description="Low complexity" evidence="1">
    <location>
        <begin position="349"/>
        <end position="372"/>
    </location>
</feature>
<feature type="region of interest" description="Disordered" evidence="1">
    <location>
        <begin position="716"/>
        <end position="766"/>
    </location>
</feature>
<feature type="compositionally biased region" description="Basic and acidic residues" evidence="1">
    <location>
        <begin position="584"/>
        <end position="603"/>
    </location>
</feature>
<feature type="compositionally biased region" description="Polar residues" evidence="1">
    <location>
        <begin position="176"/>
        <end position="186"/>
    </location>
</feature>
<feature type="region of interest" description="Disordered" evidence="1">
    <location>
        <begin position="542"/>
        <end position="604"/>
    </location>
</feature>
<name>R9P2I5_PSEHS</name>
<feature type="region of interest" description="Disordered" evidence="1">
    <location>
        <begin position="168"/>
        <end position="189"/>
    </location>
</feature>
<feature type="region of interest" description="Disordered" evidence="1">
    <location>
        <begin position="618"/>
        <end position="697"/>
    </location>
</feature>
<dbReference type="PANTHER" id="PTHR37327:SF1">
    <property type="entry name" value="MICROTUBULE INTERACTING AND TRANSPORT DOMAIN-CONTAINING PROTEIN"/>
    <property type="match status" value="1"/>
</dbReference>
<protein>
    <submittedName>
        <fullName evidence="2">Uncharacterized protein</fullName>
    </submittedName>
</protein>
<dbReference type="STRING" id="1305764.R9P2I5"/>
<evidence type="ECO:0000313" key="2">
    <source>
        <dbReference type="EMBL" id="GAC95536.1"/>
    </source>
</evidence>
<feature type="compositionally biased region" description="Polar residues" evidence="1">
    <location>
        <begin position="281"/>
        <end position="308"/>
    </location>
</feature>
<sequence length="1409" mass="147948">MAQHYAYSALRAGRETSFLSFDDAPNSPNPQPLGDAPQSFSPNLDGSPQHSSASHDRSFPNAASHSTRASPSKASRFLRSRPGSSKDLAANVDQAYNPGESTSPTRTGAKPVSRGSRLGALLGRSLPQNDASHARNASLSSTNNTEGASSDDSGFFARRARKAFAANEDVDERVQSSDNTAMLTSGESRREAARAASALGMLDYKPDPAVQAESGGMSISNGRLARPSSQNILMGPATSSADAAATTSAGTAQSRVGRLGRLAYKKDDSIAFVAQSRNASQRMAAGTRSSSLQGSDHASQQTGESSNGAAAMRGLGIDDGSGQYAQGMHNSRYEEADEQGGSDAGLAVASSRADNAATASSSNASSRAPSATGSHAANYHNRFSRQGLSQELILDSSHELESRAVAHTHSEATHSTRTSYERGNDSPRGTLSDAAIAALGAMPGASAGSLLNASGAPLSSKNILTIALQKAQSAVQLDSANNVPDAIAAYKQAVRLLEEVMERIAPRNGKRSRPSREEERRRLKVIHDTYADRIRLLSMIYSPDPDEEERDTSYSGHQHIGSSKADWLDRVRDDSQEESAVTPRMREENLDEGVQRSPREDSKSFLSMTPVATAFQATSPQPDAGAASSAGQIRHPFPKSPPPPMQNRPLSPLSPALNTSPRRRLREHARPGSRDSHGSRASVSLSIADEQEAQDHRLPPPAIAEEMLRISVEDSAASVGGKRLSSNTKKERLSQIRGEQAAQQHVRSGSDDSYKSSTARLKPSSHLPQRVFGLDDEVRTPSTPYFDATGEVATAPDNTRSGEQAVRQRNLSMTSAPKTPSEAVATERAAEKPVRMNLAQRARALSFKGPLLRQKASMPSLGDRKRDDAGEAANVPALPTRRPGSADSTSIEPQKDHPTPWDLEHGSTTAVRPASNRPRASTASALVSASTSAGTISQRRKNDRAVQGLSDELEQLGMMEEAAHKTTSSTIRQRSNSQPGSRRPSIPAAFVAANAGASGGMLPATLSVEKLPPPVPNLARTLSALELKKAGDGQTTFGRAGGVDASFATSGAGDVSVSSLAMPLPRPLVKDASDSTTTTKDFLITDIFPSGLPSLAAGAPSYASANVRSLAPLPSLPAIPTHALLKPFGIMDQLRQSIISGAHITERLYLSRAAWRQAGVKLVSVETKLRAIEVLLTGLDTVEKVGEALLMPLGSGAGLETSNASRFVKCLDEWEVVLVEVQGTLSRKLPFLEGVKDGSVGGAAGGTGKSKFASRFTRGLDRMTGGGGQAKTVDSSSIGAYVDALMRLFGKAGVLGKHIKWLLIADGFGAPLSPTTPKTALSFGDTPVPSPTTAVGIAHSNRTAYSALPPALRSVLQNKLGKSSEFFGRVVLAWVLQDVSVLLEKGVAGAGGAGGGGKRGSAGASGLFD</sequence>
<feature type="compositionally biased region" description="Low complexity" evidence="1">
    <location>
        <begin position="920"/>
        <end position="933"/>
    </location>
</feature>
<feature type="compositionally biased region" description="Basic and acidic residues" evidence="1">
    <location>
        <begin position="404"/>
        <end position="425"/>
    </location>
</feature>
<dbReference type="SUPFAM" id="SSF116846">
    <property type="entry name" value="MIT domain"/>
    <property type="match status" value="1"/>
</dbReference>
<accession>R9P2I5</accession>
<dbReference type="HOGENOM" id="CLU_250906_0_0_1"/>
<feature type="region of interest" description="Disordered" evidence="1">
    <location>
        <begin position="281"/>
        <end position="375"/>
    </location>
</feature>
<evidence type="ECO:0000256" key="1">
    <source>
        <dbReference type="SAM" id="MobiDB-lite"/>
    </source>
</evidence>
<feature type="compositionally biased region" description="Basic and acidic residues" evidence="1">
    <location>
        <begin position="893"/>
        <end position="905"/>
    </location>
</feature>
<feature type="compositionally biased region" description="Polar residues" evidence="1">
    <location>
        <begin position="965"/>
        <end position="980"/>
    </location>
</feature>
<evidence type="ECO:0000313" key="3">
    <source>
        <dbReference type="Proteomes" id="UP000014071"/>
    </source>
</evidence>
<feature type="compositionally biased region" description="Polar residues" evidence="1">
    <location>
        <begin position="796"/>
        <end position="818"/>
    </location>
</feature>
<feature type="region of interest" description="Disordered" evidence="1">
    <location>
        <begin position="404"/>
        <end position="429"/>
    </location>
</feature>
<feature type="compositionally biased region" description="Polar residues" evidence="1">
    <location>
        <begin position="61"/>
        <end position="73"/>
    </location>
</feature>
<dbReference type="EMBL" id="DF238795">
    <property type="protein sequence ID" value="GAC95536.1"/>
    <property type="molecule type" value="Genomic_DNA"/>
</dbReference>
<feature type="region of interest" description="Disordered" evidence="1">
    <location>
        <begin position="850"/>
        <end position="945"/>
    </location>
</feature>
<feature type="region of interest" description="Disordered" evidence="1">
    <location>
        <begin position="18"/>
        <end position="114"/>
    </location>
</feature>
<feature type="compositionally biased region" description="Polar residues" evidence="1">
    <location>
        <begin position="38"/>
        <end position="52"/>
    </location>
</feature>
<dbReference type="Gene3D" id="1.20.58.80">
    <property type="entry name" value="Phosphotransferase system, lactose/cellobiose-type IIA subunit"/>
    <property type="match status" value="1"/>
</dbReference>
<feature type="compositionally biased region" description="Polar residues" evidence="1">
    <location>
        <begin position="127"/>
        <end position="152"/>
    </location>
</feature>
<dbReference type="eggNOG" id="ENOG502QZS0">
    <property type="taxonomic scope" value="Eukaryota"/>
</dbReference>
<dbReference type="GeneID" id="24108402"/>
<dbReference type="InterPro" id="IPR036181">
    <property type="entry name" value="MIT_dom_sf"/>
</dbReference>
<feature type="compositionally biased region" description="Basic and acidic residues" evidence="1">
    <location>
        <begin position="668"/>
        <end position="678"/>
    </location>
</feature>
<reference evidence="3" key="1">
    <citation type="journal article" date="2013" name="Genome Announc.">
        <title>Draft genome sequence of the basidiomycetous yeast-like fungus Pseudozyma hubeiensis SY62, which produces an abundant amount of the biosurfactant mannosylerythritol lipids.</title>
        <authorList>
            <person name="Konishi M."/>
            <person name="Hatada Y."/>
            <person name="Horiuchi J."/>
        </authorList>
    </citation>
    <scope>NUCLEOTIDE SEQUENCE [LARGE SCALE GENOMIC DNA]</scope>
    <source>
        <strain evidence="3">SY62</strain>
    </source>
</reference>
<gene>
    <name evidence="2" type="ORF">PHSY_003112</name>
</gene>
<proteinExistence type="predicted"/>
<dbReference type="OrthoDB" id="2245455at2759"/>
<organism evidence="2 3">
    <name type="scientific">Pseudozyma hubeiensis (strain SY62)</name>
    <name type="common">Yeast</name>
    <dbReference type="NCBI Taxonomy" id="1305764"/>
    <lineage>
        <taxon>Eukaryota</taxon>
        <taxon>Fungi</taxon>
        <taxon>Dikarya</taxon>
        <taxon>Basidiomycota</taxon>
        <taxon>Ustilaginomycotina</taxon>
        <taxon>Ustilaginomycetes</taxon>
        <taxon>Ustilaginales</taxon>
        <taxon>Ustilaginaceae</taxon>
        <taxon>Pseudozyma</taxon>
    </lineage>
</organism>
<feature type="region of interest" description="Disordered" evidence="1">
    <location>
        <begin position="784"/>
        <end position="835"/>
    </location>
</feature>